<feature type="region of interest" description="Disordered" evidence="1">
    <location>
        <begin position="559"/>
        <end position="582"/>
    </location>
</feature>
<sequence length="582" mass="59902">MPAAEVAVTMDVKIYQFDPLGVINNTIGGFTTYSGPAVPQGTATITDNATGTNGLFLDDVANETATATTTLNGVTDTTPRQVYAEEVWTLVDQVTGQTFQLVTFRVNAGPNTGYYTLSEVPLVPGRSYQTTGYDTVPNASAGDAAFSYADYVESDGIVEGTGGDDVIDDTYTGDPGNDMVDSSFVSPTPLDFNWSAYADEQDLRAGVTQNTGGIQVDVSYSDVQTNEQFSAERSGGADAIYSAPGENFATNSAAYLFANGSADDSIVTFDFSANTGSGFENSVENVRFRISDIDGLNDGTNNFRDVVTIRAYDENGNEVPVTITGGSNHTVSGNTITAGLTNYTPASVEASALIQIAGPVSQIVITYDNGGTTQQAVYISDIKFDAVPLGSNDDTVQAGGGNDFVDSGAGDDSVSGGTGNDTIYGGQGADTLSGDSGNDTIYAGVGDTATGGDGDDTFLIDTSQLGGGTITITGGEGAETVGDTLDFNGQLQVGSVVITNADDDAGGKSGTATLLDGTTVTFSEIESIICFANGTAIETPYGPRPVESLMPGDLVLTRDHGPQPSSMEGRTDGGRAGRLCPD</sequence>
<comment type="caution">
    <text evidence="3">The sequence shown here is derived from an EMBL/GenBank/DDBJ whole genome shotgun (WGS) entry which is preliminary data.</text>
</comment>
<dbReference type="InterPro" id="IPR028992">
    <property type="entry name" value="Hedgehog/Intein_dom"/>
</dbReference>
<accession>A0ABV3RHC6</accession>
<dbReference type="Pfam" id="PF00353">
    <property type="entry name" value="HemolysinCabind"/>
    <property type="match status" value="1"/>
</dbReference>
<feature type="compositionally biased region" description="Basic and acidic residues" evidence="1">
    <location>
        <begin position="569"/>
        <end position="582"/>
    </location>
</feature>
<evidence type="ECO:0000259" key="2">
    <source>
        <dbReference type="Pfam" id="PF13403"/>
    </source>
</evidence>
<reference evidence="3 4" key="1">
    <citation type="submission" date="2024-07" db="EMBL/GenBank/DDBJ databases">
        <title>Marimonas sp.nov., isolated from tidal-flat sediment.</title>
        <authorList>
            <person name="Jayan J.N."/>
            <person name="Lee S.S."/>
        </authorList>
    </citation>
    <scope>NUCLEOTIDE SEQUENCE [LARGE SCALE GENOMIC DNA]</scope>
    <source>
        <strain evidence="3 4">MJW-29</strain>
    </source>
</reference>
<dbReference type="InterPro" id="IPR011049">
    <property type="entry name" value="Serralysin-like_metalloprot_C"/>
</dbReference>
<dbReference type="InterPro" id="IPR001343">
    <property type="entry name" value="Hemolysn_Ca-bd"/>
</dbReference>
<dbReference type="Gene3D" id="2.150.10.10">
    <property type="entry name" value="Serralysin-like metalloprotease, C-terminal"/>
    <property type="match status" value="1"/>
</dbReference>
<dbReference type="SUPFAM" id="SSF51120">
    <property type="entry name" value="beta-Roll"/>
    <property type="match status" value="1"/>
</dbReference>
<dbReference type="PRINTS" id="PR00313">
    <property type="entry name" value="CABNDNGRPT"/>
</dbReference>
<dbReference type="SUPFAM" id="SSF51294">
    <property type="entry name" value="Hedgehog/intein (Hint) domain"/>
    <property type="match status" value="1"/>
</dbReference>
<proteinExistence type="predicted"/>
<evidence type="ECO:0000313" key="4">
    <source>
        <dbReference type="Proteomes" id="UP001556098"/>
    </source>
</evidence>
<dbReference type="Pfam" id="PF13403">
    <property type="entry name" value="Hint_2"/>
    <property type="match status" value="1"/>
</dbReference>
<dbReference type="InterPro" id="IPR036844">
    <property type="entry name" value="Hint_dom_sf"/>
</dbReference>
<organism evidence="3 4">
    <name type="scientific">Sulfitobacter sediminis</name>
    <dbReference type="NCBI Taxonomy" id="3234186"/>
    <lineage>
        <taxon>Bacteria</taxon>
        <taxon>Pseudomonadati</taxon>
        <taxon>Pseudomonadota</taxon>
        <taxon>Alphaproteobacteria</taxon>
        <taxon>Rhodobacterales</taxon>
        <taxon>Roseobacteraceae</taxon>
        <taxon>Sulfitobacter</taxon>
    </lineage>
</organism>
<feature type="compositionally biased region" description="Low complexity" evidence="1">
    <location>
        <begin position="406"/>
        <end position="415"/>
    </location>
</feature>
<name>A0ABV3RHC6_9RHOB</name>
<dbReference type="EMBL" id="JBFNXX010000001">
    <property type="protein sequence ID" value="MEW9918366.1"/>
    <property type="molecule type" value="Genomic_DNA"/>
</dbReference>
<evidence type="ECO:0000256" key="1">
    <source>
        <dbReference type="SAM" id="MobiDB-lite"/>
    </source>
</evidence>
<feature type="domain" description="Hedgehog/Intein (Hint)" evidence="2">
    <location>
        <begin position="529"/>
        <end position="569"/>
    </location>
</feature>
<evidence type="ECO:0000313" key="3">
    <source>
        <dbReference type="EMBL" id="MEW9918366.1"/>
    </source>
</evidence>
<keyword evidence="4" id="KW-1185">Reference proteome</keyword>
<gene>
    <name evidence="3" type="ORF">AB2B41_02025</name>
</gene>
<feature type="region of interest" description="Disordered" evidence="1">
    <location>
        <begin position="395"/>
        <end position="431"/>
    </location>
</feature>
<dbReference type="Proteomes" id="UP001556098">
    <property type="component" value="Unassembled WGS sequence"/>
</dbReference>
<protein>
    <submittedName>
        <fullName evidence="3">Hint domain-containing protein</fullName>
    </submittedName>
</protein>